<dbReference type="InterPro" id="IPR043502">
    <property type="entry name" value="DNA/RNA_pol_sf"/>
</dbReference>
<evidence type="ECO:0000259" key="2">
    <source>
        <dbReference type="PROSITE" id="PS50994"/>
    </source>
</evidence>
<dbReference type="EMBL" id="CM003613">
    <property type="protein sequence ID" value="KYP54638.1"/>
    <property type="molecule type" value="Genomic_DNA"/>
</dbReference>
<dbReference type="GO" id="GO:0015074">
    <property type="term" value="P:DNA integration"/>
    <property type="evidence" value="ECO:0007669"/>
    <property type="project" value="InterPro"/>
</dbReference>
<dbReference type="PANTHER" id="PTHR37984:SF5">
    <property type="entry name" value="PROTEIN NYNRIN-LIKE"/>
    <property type="match status" value="1"/>
</dbReference>
<keyword evidence="4" id="KW-1185">Reference proteome</keyword>
<dbReference type="AlphaFoldDB" id="A0A151SIN8"/>
<feature type="domain" description="Integrase catalytic" evidence="2">
    <location>
        <begin position="272"/>
        <end position="436"/>
    </location>
</feature>
<dbReference type="Pfam" id="PF17919">
    <property type="entry name" value="RT_RNaseH_2"/>
    <property type="match status" value="1"/>
</dbReference>
<evidence type="ECO:0000313" key="3">
    <source>
        <dbReference type="EMBL" id="KYP54638.1"/>
    </source>
</evidence>
<dbReference type="InterPro" id="IPR041588">
    <property type="entry name" value="Integrase_H2C2"/>
</dbReference>
<dbReference type="InterPro" id="IPR001584">
    <property type="entry name" value="Integrase_cat-core"/>
</dbReference>
<feature type="non-terminal residue" evidence="3">
    <location>
        <position position="1"/>
    </location>
</feature>
<dbReference type="InterPro" id="IPR041577">
    <property type="entry name" value="RT_RNaseH_2"/>
</dbReference>
<dbReference type="Pfam" id="PF17921">
    <property type="entry name" value="Integrase_H2C2"/>
    <property type="match status" value="1"/>
</dbReference>
<dbReference type="InterPro" id="IPR036397">
    <property type="entry name" value="RNaseH_sf"/>
</dbReference>
<dbReference type="GO" id="GO:0003676">
    <property type="term" value="F:nucleic acid binding"/>
    <property type="evidence" value="ECO:0007669"/>
    <property type="project" value="InterPro"/>
</dbReference>
<dbReference type="InterPro" id="IPR043128">
    <property type="entry name" value="Rev_trsase/Diguanyl_cyclase"/>
</dbReference>
<dbReference type="FunFam" id="3.30.70.270:FF:000020">
    <property type="entry name" value="Transposon Tf2-6 polyprotein-like Protein"/>
    <property type="match status" value="1"/>
</dbReference>
<name>A0A151SIN8_CAJCA</name>
<dbReference type="Gene3D" id="1.10.340.70">
    <property type="match status" value="1"/>
</dbReference>
<dbReference type="PROSITE" id="PS50994">
    <property type="entry name" value="INTEGRASE"/>
    <property type="match status" value="1"/>
</dbReference>
<protein>
    <submittedName>
        <fullName evidence="3">Retrotransposable element Tf2</fullName>
    </submittedName>
</protein>
<dbReference type="Gene3D" id="3.30.70.270">
    <property type="match status" value="2"/>
</dbReference>
<keyword evidence="1" id="KW-0511">Multifunctional enzyme</keyword>
<accession>A0A151SIN8</accession>
<dbReference type="Gene3D" id="3.30.420.10">
    <property type="entry name" value="Ribonuclease H-like superfamily/Ribonuclease H"/>
    <property type="match status" value="1"/>
</dbReference>
<evidence type="ECO:0000313" key="4">
    <source>
        <dbReference type="Proteomes" id="UP000075243"/>
    </source>
</evidence>
<dbReference type="InterPro" id="IPR012337">
    <property type="entry name" value="RNaseH-like_sf"/>
</dbReference>
<organism evidence="3 4">
    <name type="scientific">Cajanus cajan</name>
    <name type="common">Pigeon pea</name>
    <name type="synonym">Cajanus indicus</name>
    <dbReference type="NCBI Taxonomy" id="3821"/>
    <lineage>
        <taxon>Eukaryota</taxon>
        <taxon>Viridiplantae</taxon>
        <taxon>Streptophyta</taxon>
        <taxon>Embryophyta</taxon>
        <taxon>Tracheophyta</taxon>
        <taxon>Spermatophyta</taxon>
        <taxon>Magnoliopsida</taxon>
        <taxon>eudicotyledons</taxon>
        <taxon>Gunneridae</taxon>
        <taxon>Pentapetalae</taxon>
        <taxon>rosids</taxon>
        <taxon>fabids</taxon>
        <taxon>Fabales</taxon>
        <taxon>Fabaceae</taxon>
        <taxon>Papilionoideae</taxon>
        <taxon>50 kb inversion clade</taxon>
        <taxon>NPAAA clade</taxon>
        <taxon>indigoferoid/millettioid clade</taxon>
        <taxon>Phaseoleae</taxon>
        <taxon>Cajanus</taxon>
    </lineage>
</organism>
<dbReference type="Proteomes" id="UP000075243">
    <property type="component" value="Chromosome 11"/>
</dbReference>
<dbReference type="InterPro" id="IPR050951">
    <property type="entry name" value="Retrovirus_Pol_polyprotein"/>
</dbReference>
<dbReference type="Gramene" id="C.cajan_00810.t">
    <property type="protein sequence ID" value="C.cajan_00810.t"/>
    <property type="gene ID" value="C.cajan_00810"/>
</dbReference>
<dbReference type="SUPFAM" id="SSF53098">
    <property type="entry name" value="Ribonuclease H-like"/>
    <property type="match status" value="1"/>
</dbReference>
<gene>
    <name evidence="3" type="ORF">KK1_000833</name>
</gene>
<reference evidence="3 4" key="1">
    <citation type="journal article" date="2012" name="Nat. Biotechnol.">
        <title>Draft genome sequence of pigeonpea (Cajanus cajan), an orphan legume crop of resource-poor farmers.</title>
        <authorList>
            <person name="Varshney R.K."/>
            <person name="Chen W."/>
            <person name="Li Y."/>
            <person name="Bharti A.K."/>
            <person name="Saxena R.K."/>
            <person name="Schlueter J.A."/>
            <person name="Donoghue M.T."/>
            <person name="Azam S."/>
            <person name="Fan G."/>
            <person name="Whaley A.M."/>
            <person name="Farmer A.D."/>
            <person name="Sheridan J."/>
            <person name="Iwata A."/>
            <person name="Tuteja R."/>
            <person name="Penmetsa R.V."/>
            <person name="Wu W."/>
            <person name="Upadhyaya H.D."/>
            <person name="Yang S.P."/>
            <person name="Shah T."/>
            <person name="Saxena K.B."/>
            <person name="Michael T."/>
            <person name="McCombie W.R."/>
            <person name="Yang B."/>
            <person name="Zhang G."/>
            <person name="Yang H."/>
            <person name="Wang J."/>
            <person name="Spillane C."/>
            <person name="Cook D.R."/>
            <person name="May G.D."/>
            <person name="Xu X."/>
            <person name="Jackson S.A."/>
        </authorList>
    </citation>
    <scope>NUCLEOTIDE SEQUENCE [LARGE SCALE GENOMIC DNA]</scope>
    <source>
        <strain evidence="4">cv. Asha</strain>
    </source>
</reference>
<proteinExistence type="predicted"/>
<dbReference type="GO" id="GO:0003824">
    <property type="term" value="F:catalytic activity"/>
    <property type="evidence" value="ECO:0007669"/>
    <property type="project" value="UniProtKB-KW"/>
</dbReference>
<evidence type="ECO:0000256" key="1">
    <source>
        <dbReference type="ARBA" id="ARBA00023268"/>
    </source>
</evidence>
<sequence>VLTTMRAHSLFSKRSKCYFGVTMVEYLGHYISREGVATDPSKIVAIQNWPLLQSIKQLRFLGLACYYRRFVKGYGSTAKPSTNMLKKEGFCWSLEANEAFQSLKTKLVQAPVLALPDFTKTFMVEVDASGFLIHELLLFLFRLSRGFFLMKRENSLIGRIDNLFMRTSLGKLCHSLINSIFNSCSSIKEEDPSYWRRKGKNKLHFTYLLPSLKLLKKVFICMSYSGHSGRNSTLQRLKAMVYWKGMTKDVKGFIQQCSIFQRCKYETVASLLQPLPIPEHVWQHITMDVIEGLPSSYEKQVIFVVVDRLSKAAHFMALARPYTVAEVAQSFLDNVFKLHGFYESIIGDRDSIFVSQLWKELLAFQGVQIQLSTAYHPQTDGQSEFVTRCLETYLRCMYADTPLQWSKWLALAERWYNTNYHNTINANPCEIVYGQPPLIYLPYLPGESKVELVDRSLQRREEMLKFFKFHMKRAQDRMK</sequence>
<dbReference type="PANTHER" id="PTHR37984">
    <property type="entry name" value="PROTEIN CBG26694"/>
    <property type="match status" value="1"/>
</dbReference>
<dbReference type="SUPFAM" id="SSF56672">
    <property type="entry name" value="DNA/RNA polymerases"/>
    <property type="match status" value="1"/>
</dbReference>